<feature type="region of interest" description="Disordered" evidence="1">
    <location>
        <begin position="1405"/>
        <end position="1433"/>
    </location>
</feature>
<feature type="compositionally biased region" description="Acidic residues" evidence="1">
    <location>
        <begin position="1607"/>
        <end position="1617"/>
    </location>
</feature>
<feature type="compositionally biased region" description="Basic and acidic residues" evidence="1">
    <location>
        <begin position="785"/>
        <end position="794"/>
    </location>
</feature>
<dbReference type="Proteomes" id="UP000193944">
    <property type="component" value="Unassembled WGS sequence"/>
</dbReference>
<feature type="compositionally biased region" description="Basic and acidic residues" evidence="1">
    <location>
        <begin position="1632"/>
        <end position="1660"/>
    </location>
</feature>
<evidence type="ECO:0000259" key="3">
    <source>
        <dbReference type="PROSITE" id="PS50888"/>
    </source>
</evidence>
<feature type="compositionally biased region" description="Low complexity" evidence="1">
    <location>
        <begin position="747"/>
        <end position="758"/>
    </location>
</feature>
<feature type="region of interest" description="Disordered" evidence="1">
    <location>
        <begin position="383"/>
        <end position="406"/>
    </location>
</feature>
<feature type="compositionally biased region" description="Polar residues" evidence="1">
    <location>
        <begin position="534"/>
        <end position="556"/>
    </location>
</feature>
<reference evidence="4 5" key="2">
    <citation type="submission" date="2016-08" db="EMBL/GenBank/DDBJ databases">
        <title>Pervasive Adenine N6-methylation of Active Genes in Fungi.</title>
        <authorList>
            <consortium name="DOE Joint Genome Institute"/>
            <person name="Mondo S.J."/>
            <person name="Dannebaum R.O."/>
            <person name="Kuo R.C."/>
            <person name="Labutti K."/>
            <person name="Haridas S."/>
            <person name="Kuo A."/>
            <person name="Salamov A."/>
            <person name="Ahrendt S.R."/>
            <person name="Lipzen A."/>
            <person name="Sullivan W."/>
            <person name="Andreopoulos W.B."/>
            <person name="Clum A."/>
            <person name="Lindquist E."/>
            <person name="Daum C."/>
            <person name="Ramamoorthy G.K."/>
            <person name="Gryganskyi A."/>
            <person name="Culley D."/>
            <person name="Magnuson J.K."/>
            <person name="James T.Y."/>
            <person name="O'Malley M.A."/>
            <person name="Stajich J.E."/>
            <person name="Spatafora J.W."/>
            <person name="Visel A."/>
            <person name="Grigoriev I.V."/>
        </authorList>
    </citation>
    <scope>NUCLEOTIDE SEQUENCE [LARGE SCALE GENOMIC DNA]</scope>
    <source>
        <strain evidence="4 5">S4</strain>
    </source>
</reference>
<dbReference type="EMBL" id="MCFG01000145">
    <property type="protein sequence ID" value="ORX80455.1"/>
    <property type="molecule type" value="Genomic_DNA"/>
</dbReference>
<feature type="compositionally biased region" description="Basic residues" evidence="1">
    <location>
        <begin position="759"/>
        <end position="771"/>
    </location>
</feature>
<feature type="compositionally biased region" description="Low complexity" evidence="1">
    <location>
        <begin position="557"/>
        <end position="575"/>
    </location>
</feature>
<feature type="compositionally biased region" description="Acidic residues" evidence="1">
    <location>
        <begin position="1423"/>
        <end position="1433"/>
    </location>
</feature>
<feature type="transmembrane region" description="Helical" evidence="2">
    <location>
        <begin position="856"/>
        <end position="876"/>
    </location>
</feature>
<feature type="transmembrane region" description="Helical" evidence="2">
    <location>
        <begin position="930"/>
        <end position="949"/>
    </location>
</feature>
<dbReference type="GO" id="GO:0044389">
    <property type="term" value="F:ubiquitin-like protein ligase binding"/>
    <property type="evidence" value="ECO:0007669"/>
    <property type="project" value="TreeGrafter"/>
</dbReference>
<evidence type="ECO:0000256" key="2">
    <source>
        <dbReference type="SAM" id="Phobius"/>
    </source>
</evidence>
<keyword evidence="2" id="KW-0812">Transmembrane</keyword>
<protein>
    <recommendedName>
        <fullName evidence="3">BHLH domain-containing protein</fullName>
    </recommendedName>
</protein>
<feature type="domain" description="BHLH" evidence="3">
    <location>
        <begin position="611"/>
        <end position="694"/>
    </location>
</feature>
<proteinExistence type="predicted"/>
<feature type="compositionally biased region" description="Basic and acidic residues" evidence="1">
    <location>
        <begin position="1405"/>
        <end position="1416"/>
    </location>
</feature>
<dbReference type="PANTHER" id="PTHR48176">
    <property type="entry name" value="DDRGK DOMAIN-CONTAINING PROTEIN 1"/>
    <property type="match status" value="1"/>
</dbReference>
<keyword evidence="2" id="KW-1133">Transmembrane helix</keyword>
<name>A0A1Y1X477_9FUNG</name>
<feature type="region of interest" description="Disordered" evidence="1">
    <location>
        <begin position="731"/>
        <end position="830"/>
    </location>
</feature>
<dbReference type="Gene3D" id="4.10.280.10">
    <property type="entry name" value="Helix-loop-helix DNA-binding domain"/>
    <property type="match status" value="1"/>
</dbReference>
<evidence type="ECO:0000313" key="4">
    <source>
        <dbReference type="EMBL" id="ORX80455.1"/>
    </source>
</evidence>
<feature type="compositionally biased region" description="Low complexity" evidence="1">
    <location>
        <begin position="772"/>
        <end position="781"/>
    </location>
</feature>
<organism evidence="4 5">
    <name type="scientific">Anaeromyces robustus</name>
    <dbReference type="NCBI Taxonomy" id="1754192"/>
    <lineage>
        <taxon>Eukaryota</taxon>
        <taxon>Fungi</taxon>
        <taxon>Fungi incertae sedis</taxon>
        <taxon>Chytridiomycota</taxon>
        <taxon>Chytridiomycota incertae sedis</taxon>
        <taxon>Neocallimastigomycetes</taxon>
        <taxon>Neocallimastigales</taxon>
        <taxon>Neocallimastigaceae</taxon>
        <taxon>Anaeromyces</taxon>
    </lineage>
</organism>
<gene>
    <name evidence="4" type="ORF">BCR32DRAFT_293848</name>
</gene>
<dbReference type="SMART" id="SM00353">
    <property type="entry name" value="HLH"/>
    <property type="match status" value="1"/>
</dbReference>
<dbReference type="InterPro" id="IPR011598">
    <property type="entry name" value="bHLH_dom"/>
</dbReference>
<feature type="region of interest" description="Disordered" evidence="1">
    <location>
        <begin position="1575"/>
        <end position="1660"/>
    </location>
</feature>
<feature type="region of interest" description="Disordered" evidence="1">
    <location>
        <begin position="534"/>
        <end position="575"/>
    </location>
</feature>
<feature type="compositionally biased region" description="Low complexity" evidence="1">
    <location>
        <begin position="810"/>
        <end position="825"/>
    </location>
</feature>
<feature type="region of interest" description="Disordered" evidence="1">
    <location>
        <begin position="1378"/>
        <end position="1397"/>
    </location>
</feature>
<evidence type="ECO:0000313" key="5">
    <source>
        <dbReference type="Proteomes" id="UP000193944"/>
    </source>
</evidence>
<dbReference type="OrthoDB" id="2133190at2759"/>
<accession>A0A1Y1X477</accession>
<keyword evidence="2" id="KW-0472">Membrane</keyword>
<evidence type="ECO:0000256" key="1">
    <source>
        <dbReference type="SAM" id="MobiDB-lite"/>
    </source>
</evidence>
<dbReference type="Pfam" id="PF00010">
    <property type="entry name" value="HLH"/>
    <property type="match status" value="1"/>
</dbReference>
<dbReference type="GO" id="GO:0046983">
    <property type="term" value="F:protein dimerization activity"/>
    <property type="evidence" value="ECO:0007669"/>
    <property type="project" value="InterPro"/>
</dbReference>
<dbReference type="STRING" id="1754192.A0A1Y1X477"/>
<dbReference type="InterPro" id="IPR050899">
    <property type="entry name" value="DDRGK_domain-containing"/>
</dbReference>
<dbReference type="PROSITE" id="PS50888">
    <property type="entry name" value="BHLH"/>
    <property type="match status" value="1"/>
</dbReference>
<reference evidence="4 5" key="1">
    <citation type="submission" date="2016-08" db="EMBL/GenBank/DDBJ databases">
        <title>A Parts List for Fungal Cellulosomes Revealed by Comparative Genomics.</title>
        <authorList>
            <consortium name="DOE Joint Genome Institute"/>
            <person name="Haitjema C.H."/>
            <person name="Gilmore S.P."/>
            <person name="Henske J.K."/>
            <person name="Solomon K.V."/>
            <person name="De Groot R."/>
            <person name="Kuo A."/>
            <person name="Mondo S.J."/>
            <person name="Salamov A.A."/>
            <person name="Labutti K."/>
            <person name="Zhao Z."/>
            <person name="Chiniquy J."/>
            <person name="Barry K."/>
            <person name="Brewer H.M."/>
            <person name="Purvine S.O."/>
            <person name="Wright A.T."/>
            <person name="Boxma B."/>
            <person name="Van Alen T."/>
            <person name="Hackstein J.H."/>
            <person name="Baker S.E."/>
            <person name="Grigoriev I.V."/>
            <person name="O'Malley M.A."/>
        </authorList>
    </citation>
    <scope>NUCLEOTIDE SEQUENCE [LARGE SCALE GENOMIC DNA]</scope>
    <source>
        <strain evidence="4 5">S4</strain>
    </source>
</reference>
<dbReference type="InterPro" id="IPR036638">
    <property type="entry name" value="HLH_DNA-bd_sf"/>
</dbReference>
<keyword evidence="5" id="KW-1185">Reference proteome</keyword>
<comment type="caution">
    <text evidence="4">The sequence shown here is derived from an EMBL/GenBank/DDBJ whole genome shotgun (WGS) entry which is preliminary data.</text>
</comment>
<feature type="compositionally biased region" description="Polar residues" evidence="1">
    <location>
        <begin position="1576"/>
        <end position="1590"/>
    </location>
</feature>
<dbReference type="PANTHER" id="PTHR48176:SF1">
    <property type="entry name" value="DDRGK DOMAIN-CONTAINING PROTEIN 1"/>
    <property type="match status" value="1"/>
</dbReference>
<dbReference type="SUPFAM" id="SSF47459">
    <property type="entry name" value="HLH, helix-loop-helix DNA-binding domain"/>
    <property type="match status" value="1"/>
</dbReference>
<sequence length="1778" mass="204177">MDMLYFDDMPIDWQLSMLNNSQNGEENVDISLLNQISNDIQNAKGILNIKLSDNHLNHFLNTMDQSSVNHYHQNQINTINTTAENINSMATTTATITPIVPQHQFINTNNINNPHMMQNMNTIQNINNTISLENEVNIPVTFPTTSEPFKSVDMRELINGKMNIIPNNNNNNVHNTNYPIIYNQGNNIDITGTTINKKRKETMPDINTININNNNTKKMKKISENHTQNYTLPSTVVNTTNIQPNGLNSNVVMNLPLNNYGSTNQDQYVIQYINDKDHNNVTTEGMPINQIPHIINTIITNTPQNMDTVMVTTPNTVTTIPSTMVTTPSSTSNEITSCFIPNMHAPVKVETGSEPYNYIQLIQPNQSKGINESDKENHNILNNNNNNTNTNTNTNNTNNINNNNNNKNFVDQNSNFISPNLVNSLNNIITTNEQHQQTQPQFQMQSQLQPVTTHTHIQQLQQQQQQQQQQPITVTETSVLPIGATETIQTNTSPKENIISDNKTNNKIIERDSAMKKVKIEGVATDVSNENLLNNTSGNFSSASTSTTNPISSSKYPLNMNNPSSSSSNPKLNSVSWVKTQEKSEMKMAISRLKTNEPIAPVIPLQVIKHQKKVAHNAIERKYRNNINDRIKQLQDVIPALQYTKNIKEREKKNGGDEDVVKIDESLIIDGIPAARKLNKATVLKSATDYIVHLKKTSTDLKEENKRLYEFIKKIGGDEMLTQFTQENNDLYDDKLTNPTNNEEEISTSTSTSTTNNKIKAKAKSKSKTKKVITASSSSSSLPEKAQKKEKDKQQPVQEASPPHIYSSDSPSPTQINSSDSSTSSNEDEGTMLDVLSGERENPQNNINNFNSDSTFTTLMVSLLLFSVGLFEYGSYLNSNSDSMSYENYVDGSQGKVLLARSENSSNPSTYEQSSFYQYMKSKFARMDENFFVAFAFYIFVFSIIVIIGKRITGICRESRNKCISSIEKYSIFDKILLFNKIFTEIIALVVSKISLRLFEKIYYLKKFSYTKLILSHCRMIEREILIAKNKSQQSLLAVFYTSLQIINNIHFVTNEISYSTCAYILYTTAIQFYMNFRNMPFGKMIAIRIWKKGNEYVSKKKEDKEEYDKNLKRSKKFDDYKRKRKINIENSAIDFILNYINDNTKKSEEFFAKGHWISFLDHHTIEMSNSLYDFSNQKCLLITFSTAYKYDGLLDTFKEYGLKYIYMAPSTVIKSGETAEIETDSELENSVTLSEQSMDNNQIKEEIKNDYLSLSSYYISSDYLFSTLEAPINKIVGKLITDREKKDKEQDKMMKIDKILEAIIKVANSSLIVNDINLYWYSQMLWIMVSWKKEYLKPVISESNMDKINVHLFYAEQFRKLIISSVTSYYSDVVNDNEDLNEEPRSTYSDDLYSYSSSELEEKVQEKLNNRKGKENNNNNNNEEDEEDEEEYISEFKTETIPETITTTETSLTTNNKLGIAHPSTYQSMNYSTFYFISDSTRQFITLSLFTWLMVQKKKYNIAKRSIEKAHEILEKITNISLDNDSLSFTSLFEEENDYYPDIMLKFERVVVILAGTWLVEAEKIILFNEKNENNHSTSEQDQTNSLQLPSKLINNKKGKEKDNKDEDEDEDENEDENKNNEENNNEVENQNEKILRKEDKEKEKENPIKTEGNTTKEKKDKEIIKVTNKINKKEEEEEDKEKEINSANEVISLPKVSSNNSSIEFLSSNLNSKSLKAVEDLVVPRISLYVERYIKLLHYYQEMLPFIGSDKIALECFKIIQHYQNDYKKYCFEFQS</sequence>